<name>A0A3Q8X3R4_9BACL</name>
<dbReference type="RefSeq" id="WP_126014059.1">
    <property type="nucleotide sequence ID" value="NZ_CP034437.1"/>
</dbReference>
<evidence type="ECO:0000313" key="2">
    <source>
        <dbReference type="EMBL" id="AZN39463.1"/>
    </source>
</evidence>
<evidence type="ECO:0000313" key="3">
    <source>
        <dbReference type="Proteomes" id="UP000272528"/>
    </source>
</evidence>
<protein>
    <recommendedName>
        <fullName evidence="4">YtkA-like domain-containing protein</fullName>
    </recommendedName>
</protein>
<dbReference type="KEGG" id="palb:EJC50_07140"/>
<dbReference type="EMBL" id="CP034437">
    <property type="protein sequence ID" value="AZN39463.1"/>
    <property type="molecule type" value="Genomic_DNA"/>
</dbReference>
<sequence>MLSKGKAVLSVTAALLLLISSTGCQRGASAVQKQAAVAVDAIPSDMHHEQGSEASMEMDPIAKGANRTDFAKWTWPRGMPQAGKPALLRIAVTDAGGEPDQRLQVNHEKKLHLIIVSKRLSSFMHLHPVETKVAGVFEVLVPFKAAGAYKLVADFKPADGSQQSQSDWVVVARGEGSEPKSEPVLTADKELTRLAGGMEVSLSFNQTPRAGVTGMLTFSFRDQMSGKPVTDLQPYLGAVGHVVIMDAGAEHYVHVHAMDELGKGPNAEFHATFPEPGLYKIWGQFKRNDKLMIVPFVIEVK</sequence>
<evidence type="ECO:0008006" key="4">
    <source>
        <dbReference type="Google" id="ProtNLM"/>
    </source>
</evidence>
<dbReference type="Proteomes" id="UP000272528">
    <property type="component" value="Chromosome"/>
</dbReference>
<proteinExistence type="predicted"/>
<feature type="chain" id="PRO_5038644923" description="YtkA-like domain-containing protein" evidence="1">
    <location>
        <begin position="25"/>
        <end position="301"/>
    </location>
</feature>
<accession>A0A3Q8X3R4</accession>
<evidence type="ECO:0000256" key="1">
    <source>
        <dbReference type="SAM" id="SignalP"/>
    </source>
</evidence>
<keyword evidence="1" id="KW-0732">Signal</keyword>
<organism evidence="2 3">
    <name type="scientific">Paenibacillus albus</name>
    <dbReference type="NCBI Taxonomy" id="2495582"/>
    <lineage>
        <taxon>Bacteria</taxon>
        <taxon>Bacillati</taxon>
        <taxon>Bacillota</taxon>
        <taxon>Bacilli</taxon>
        <taxon>Bacillales</taxon>
        <taxon>Paenibacillaceae</taxon>
        <taxon>Paenibacillus</taxon>
    </lineage>
</organism>
<keyword evidence="3" id="KW-1185">Reference proteome</keyword>
<dbReference type="OrthoDB" id="128043at2"/>
<reference evidence="3" key="1">
    <citation type="submission" date="2018-12" db="EMBL/GenBank/DDBJ databases">
        <title>Genome sequence of Peanibacillus sp.</title>
        <authorList>
            <person name="Subramani G."/>
            <person name="Srinivasan S."/>
            <person name="Kim M.K."/>
        </authorList>
    </citation>
    <scope>NUCLEOTIDE SEQUENCE [LARGE SCALE GENOMIC DNA]</scope>
    <source>
        <strain evidence="3">18JY67-1</strain>
    </source>
</reference>
<feature type="signal peptide" evidence="1">
    <location>
        <begin position="1"/>
        <end position="24"/>
    </location>
</feature>
<dbReference type="AlphaFoldDB" id="A0A3Q8X3R4"/>
<gene>
    <name evidence="2" type="ORF">EJC50_07140</name>
</gene>
<dbReference type="PROSITE" id="PS51257">
    <property type="entry name" value="PROKAR_LIPOPROTEIN"/>
    <property type="match status" value="1"/>
</dbReference>